<evidence type="ECO:0000313" key="2">
    <source>
        <dbReference type="WBParaSite" id="maker-unitig_29319-snap-gene-0.2-mRNA-1"/>
    </source>
</evidence>
<name>A0A1I8FCN0_9PLAT</name>
<keyword evidence="1" id="KW-1185">Reference proteome</keyword>
<evidence type="ECO:0000313" key="1">
    <source>
        <dbReference type="Proteomes" id="UP000095280"/>
    </source>
</evidence>
<accession>A0A1I8FCN0</accession>
<dbReference type="AlphaFoldDB" id="A0A1I8FCN0"/>
<dbReference type="SUPFAM" id="SSF50729">
    <property type="entry name" value="PH domain-like"/>
    <property type="match status" value="1"/>
</dbReference>
<organism evidence="1 2">
    <name type="scientific">Macrostomum lignano</name>
    <dbReference type="NCBI Taxonomy" id="282301"/>
    <lineage>
        <taxon>Eukaryota</taxon>
        <taxon>Metazoa</taxon>
        <taxon>Spiralia</taxon>
        <taxon>Lophotrochozoa</taxon>
        <taxon>Platyhelminthes</taxon>
        <taxon>Rhabditophora</taxon>
        <taxon>Macrostomorpha</taxon>
        <taxon>Macrostomida</taxon>
        <taxon>Macrostomidae</taxon>
        <taxon>Macrostomum</taxon>
    </lineage>
</organism>
<sequence length="170" mass="19147">LAASIGKARGSPGCATLKRQSVHKRRPRTPANGSCAILCFIKIWLFYYDSDRGRRPSAWLCSRALTGDKQTALKLPERGDAARQQQWTLSAARAGLQAESAAARSTFSTRKTDNGNYDLRAETDADCTAWVEAIKNSRSWRSERLSKWHYVKQTEELMAEVAQLRKEVRE</sequence>
<reference evidence="2" key="1">
    <citation type="submission" date="2016-11" db="UniProtKB">
        <authorList>
            <consortium name="WormBaseParasite"/>
        </authorList>
    </citation>
    <scope>IDENTIFICATION</scope>
</reference>
<dbReference type="Proteomes" id="UP000095280">
    <property type="component" value="Unplaced"/>
</dbReference>
<dbReference type="WBParaSite" id="maker-unitig_29319-snap-gene-0.2-mRNA-1">
    <property type="protein sequence ID" value="maker-unitig_29319-snap-gene-0.2-mRNA-1"/>
    <property type="gene ID" value="maker-unitig_29319-snap-gene-0.2"/>
</dbReference>
<proteinExistence type="predicted"/>
<protein>
    <submittedName>
        <fullName evidence="2">PH domain-containing protein</fullName>
    </submittedName>
</protein>